<name>A0ABW4WTA3_9BACT</name>
<dbReference type="RefSeq" id="WP_377468857.1">
    <property type="nucleotide sequence ID" value="NZ_JBHUHV010000002.1"/>
</dbReference>
<evidence type="ECO:0000313" key="1">
    <source>
        <dbReference type="EMBL" id="MFD2065451.1"/>
    </source>
</evidence>
<proteinExistence type="predicted"/>
<evidence type="ECO:0000313" key="2">
    <source>
        <dbReference type="Proteomes" id="UP001597369"/>
    </source>
</evidence>
<organism evidence="1 2">
    <name type="scientific">Pontibacter silvestris</name>
    <dbReference type="NCBI Taxonomy" id="2305183"/>
    <lineage>
        <taxon>Bacteria</taxon>
        <taxon>Pseudomonadati</taxon>
        <taxon>Bacteroidota</taxon>
        <taxon>Cytophagia</taxon>
        <taxon>Cytophagales</taxon>
        <taxon>Hymenobacteraceae</taxon>
        <taxon>Pontibacter</taxon>
    </lineage>
</organism>
<comment type="caution">
    <text evidence="1">The sequence shown here is derived from an EMBL/GenBank/DDBJ whole genome shotgun (WGS) entry which is preliminary data.</text>
</comment>
<sequence length="40" mass="4472">MNLTKLDNVTGLNCHIYGDLSHSISVAKKYFDTSLEQISD</sequence>
<dbReference type="Proteomes" id="UP001597369">
    <property type="component" value="Unassembled WGS sequence"/>
</dbReference>
<accession>A0ABW4WTA3</accession>
<dbReference type="EMBL" id="JBHUHV010000002">
    <property type="protein sequence ID" value="MFD2065451.1"/>
    <property type="molecule type" value="Genomic_DNA"/>
</dbReference>
<protein>
    <submittedName>
        <fullName evidence="1">Uncharacterized protein</fullName>
    </submittedName>
</protein>
<reference evidence="2" key="1">
    <citation type="journal article" date="2019" name="Int. J. Syst. Evol. Microbiol.">
        <title>The Global Catalogue of Microorganisms (GCM) 10K type strain sequencing project: providing services to taxonomists for standard genome sequencing and annotation.</title>
        <authorList>
            <consortium name="The Broad Institute Genomics Platform"/>
            <consortium name="The Broad Institute Genome Sequencing Center for Infectious Disease"/>
            <person name="Wu L."/>
            <person name="Ma J."/>
        </authorList>
    </citation>
    <scope>NUCLEOTIDE SEQUENCE [LARGE SCALE GENOMIC DNA]</scope>
    <source>
        <strain evidence="2">JCM 16545</strain>
    </source>
</reference>
<gene>
    <name evidence="1" type="ORF">ACFSKU_01035</name>
</gene>
<keyword evidence="2" id="KW-1185">Reference proteome</keyword>